<evidence type="ECO:0000256" key="3">
    <source>
        <dbReference type="ARBA" id="ARBA00021602"/>
    </source>
</evidence>
<evidence type="ECO:0000256" key="6">
    <source>
        <dbReference type="ARBA" id="ARBA00023069"/>
    </source>
</evidence>
<name>A0A8J6C8E0_DIALT</name>
<evidence type="ECO:0000313" key="11">
    <source>
        <dbReference type="Proteomes" id="UP000751190"/>
    </source>
</evidence>
<dbReference type="EMBL" id="JAGTXO010000052">
    <property type="protein sequence ID" value="KAG8458393.1"/>
    <property type="molecule type" value="Genomic_DNA"/>
</dbReference>
<gene>
    <name evidence="10" type="ORF">KFE25_004534</name>
</gene>
<keyword evidence="5" id="KW-0970">Cilium biogenesis/degradation</keyword>
<dbReference type="PANTHER" id="PTHR21442">
    <property type="entry name" value="CILIA- AND FLAGELLA-ASSOCIATED PROTEIN 206"/>
    <property type="match status" value="1"/>
</dbReference>
<dbReference type="OMA" id="QLMELMC"/>
<evidence type="ECO:0000256" key="8">
    <source>
        <dbReference type="ARBA" id="ARBA00023273"/>
    </source>
</evidence>
<organism evidence="10 11">
    <name type="scientific">Diacronema lutheri</name>
    <name type="common">Unicellular marine alga</name>
    <name type="synonym">Monochrysis lutheri</name>
    <dbReference type="NCBI Taxonomy" id="2081491"/>
    <lineage>
        <taxon>Eukaryota</taxon>
        <taxon>Haptista</taxon>
        <taxon>Haptophyta</taxon>
        <taxon>Pavlovophyceae</taxon>
        <taxon>Pavlovales</taxon>
        <taxon>Pavlovaceae</taxon>
        <taxon>Diacronema</taxon>
    </lineage>
</organism>
<evidence type="ECO:0000256" key="4">
    <source>
        <dbReference type="ARBA" id="ARBA00022490"/>
    </source>
</evidence>
<accession>A0A8J6C8E0</accession>
<dbReference type="InterPro" id="IPR021897">
    <property type="entry name" value="FAP206"/>
</dbReference>
<evidence type="ECO:0000256" key="9">
    <source>
        <dbReference type="SAM" id="MobiDB-lite"/>
    </source>
</evidence>
<dbReference type="GO" id="GO:0036064">
    <property type="term" value="C:ciliary basal body"/>
    <property type="evidence" value="ECO:0007669"/>
    <property type="project" value="TreeGrafter"/>
</dbReference>
<comment type="caution">
    <text evidence="10">The sequence shown here is derived from an EMBL/GenBank/DDBJ whole genome shotgun (WGS) entry which is preliminary data.</text>
</comment>
<dbReference type="GO" id="GO:0005930">
    <property type="term" value="C:axoneme"/>
    <property type="evidence" value="ECO:0007669"/>
    <property type="project" value="UniProtKB-SubCell"/>
</dbReference>
<keyword evidence="8" id="KW-0966">Cell projection</keyword>
<keyword evidence="7" id="KW-0206">Cytoskeleton</keyword>
<evidence type="ECO:0000256" key="1">
    <source>
        <dbReference type="ARBA" id="ARBA00004430"/>
    </source>
</evidence>
<dbReference type="Pfam" id="PF12018">
    <property type="entry name" value="FAP206"/>
    <property type="match status" value="2"/>
</dbReference>
<evidence type="ECO:0000256" key="5">
    <source>
        <dbReference type="ARBA" id="ARBA00022794"/>
    </source>
</evidence>
<feature type="compositionally biased region" description="Gly residues" evidence="9">
    <location>
        <begin position="416"/>
        <end position="443"/>
    </location>
</feature>
<evidence type="ECO:0000256" key="7">
    <source>
        <dbReference type="ARBA" id="ARBA00023212"/>
    </source>
</evidence>
<dbReference type="Proteomes" id="UP000751190">
    <property type="component" value="Unassembled WGS sequence"/>
</dbReference>
<evidence type="ECO:0000256" key="2">
    <source>
        <dbReference type="ARBA" id="ARBA00010500"/>
    </source>
</evidence>
<sequence>MEAIKRIVSEISFMCRLKNVTVSDTLAAFVTHAIVLEHVNLFPLDKELNESDVQDLVRMAVERLLTVDSASLETIKMQVAFDTAKLDEVDILDAARAAREEREAALLHDIVDMRLKGANDVEALTALYRRIFNFLVLRAGLEAGANRPAEREIAAALESVFPRIGLKAFTLLSPDDKSAQLHELANIVLGIRLFNRSIGKGGIGIVDFPALARARIKEFLQLTGTELENISTLCDQYSEVLSNRHSVPRAALVAAMAPDEQAADAAKTARLQEELANRRQLAAYIALLFDGLQQSAKHVAELERLHDKELDNLKQIVGAKSSVPKEHVYPRFDALAKLWVAFEEEAAMLQVRRQTLDVLYQYRGSFVPRLKSEDVSAARAARRAAAAIAAGNGGVGESRAAPLGGARSARDAADGSRGGGSDAGGVMGGGVGGAGARPGGADGARGEGLFADEDAAERIAPDYAPSMLQLSLELEGYCPVTLVDKAGLLLPGSAECIVRYRRRYYACVDDGAAGAFVASPARYVQGTLAQATRSPELIQLLRLQEHFPGTSIAEVMRQARARAPISAEDALLGAPARAMMDAQMQTQVHLVDKHIDHSYEFSEWALRRRALQLANLRCKATKASQTAKSHMRTEATTQVYLPRESGTQTAVTTGTEAPRMVNYITGLRGHPDSEMHVVNLTIDPGAPRVVKTRKGR</sequence>
<dbReference type="AlphaFoldDB" id="A0A8J6C8E0"/>
<protein>
    <recommendedName>
        <fullName evidence="3">Cilia- and flagella-associated protein 206</fullName>
    </recommendedName>
</protein>
<evidence type="ECO:0000313" key="10">
    <source>
        <dbReference type="EMBL" id="KAG8458393.1"/>
    </source>
</evidence>
<keyword evidence="11" id="KW-1185">Reference proteome</keyword>
<feature type="region of interest" description="Disordered" evidence="9">
    <location>
        <begin position="394"/>
        <end position="447"/>
    </location>
</feature>
<dbReference type="GO" id="GO:0030030">
    <property type="term" value="P:cell projection organization"/>
    <property type="evidence" value="ECO:0007669"/>
    <property type="project" value="UniProtKB-KW"/>
</dbReference>
<proteinExistence type="inferred from homology"/>
<dbReference type="GO" id="GO:0003356">
    <property type="term" value="P:regulation of cilium beat frequency"/>
    <property type="evidence" value="ECO:0007669"/>
    <property type="project" value="TreeGrafter"/>
</dbReference>
<dbReference type="OrthoDB" id="10251073at2759"/>
<comment type="similarity">
    <text evidence="2">Belongs to the CFAP206 family.</text>
</comment>
<dbReference type="PANTHER" id="PTHR21442:SF0">
    <property type="entry name" value="CILIA- AND FLAGELLA-ASSOCIATED PROTEIN 206"/>
    <property type="match status" value="1"/>
</dbReference>
<reference evidence="10" key="1">
    <citation type="submission" date="2021-05" db="EMBL/GenBank/DDBJ databases">
        <title>The genome of the haptophyte Pavlova lutheri (Diacronema luteri, Pavlovales) - a model for lipid biosynthesis in eukaryotic algae.</title>
        <authorList>
            <person name="Hulatt C.J."/>
            <person name="Posewitz M.C."/>
        </authorList>
    </citation>
    <scope>NUCLEOTIDE SEQUENCE</scope>
    <source>
        <strain evidence="10">NIVA-4/92</strain>
    </source>
</reference>
<keyword evidence="6" id="KW-0969">Cilium</keyword>
<keyword evidence="4" id="KW-0963">Cytoplasm</keyword>
<comment type="subcellular location">
    <subcellularLocation>
        <location evidence="1">Cytoplasm</location>
        <location evidence="1">Cytoskeleton</location>
        <location evidence="1">Cilium axoneme</location>
    </subcellularLocation>
</comment>